<accession>A0ABU2MI04</accession>
<dbReference type="InterPro" id="IPR008972">
    <property type="entry name" value="Cupredoxin"/>
</dbReference>
<proteinExistence type="inferred from homology"/>
<dbReference type="Pfam" id="PF07731">
    <property type="entry name" value="Cu-oxidase_2"/>
    <property type="match status" value="1"/>
</dbReference>
<organism evidence="4 5">
    <name type="scientific">Streptomyces litchfieldiae</name>
    <dbReference type="NCBI Taxonomy" id="3075543"/>
    <lineage>
        <taxon>Bacteria</taxon>
        <taxon>Bacillati</taxon>
        <taxon>Actinomycetota</taxon>
        <taxon>Actinomycetes</taxon>
        <taxon>Kitasatosporales</taxon>
        <taxon>Streptomycetaceae</taxon>
        <taxon>Streptomyces</taxon>
    </lineage>
</organism>
<sequence>MTLTWNFTPQGMGINGIVGTSMEAMMSNVIHVRLGDTEVWDIVNTTGLEHSFHLHDVPFQIVSVDGVPPTGVDLGWKDTVEVGPESTVRIAMRFTDYADDEYMYMIHCHLSPHEDEGMMALLMVMDE</sequence>
<dbReference type="PANTHER" id="PTHR48267">
    <property type="entry name" value="CUPREDOXIN SUPERFAMILY PROTEIN"/>
    <property type="match status" value="1"/>
</dbReference>
<evidence type="ECO:0000256" key="1">
    <source>
        <dbReference type="ARBA" id="ARBA00010609"/>
    </source>
</evidence>
<dbReference type="PROSITE" id="PS00080">
    <property type="entry name" value="MULTICOPPER_OXIDASE2"/>
    <property type="match status" value="1"/>
</dbReference>
<dbReference type="InterPro" id="IPR011706">
    <property type="entry name" value="Cu-oxidase_C"/>
</dbReference>
<comment type="caution">
    <text evidence="4">The sequence shown here is derived from an EMBL/GenBank/DDBJ whole genome shotgun (WGS) entry which is preliminary data.</text>
</comment>
<dbReference type="SUPFAM" id="SSF49503">
    <property type="entry name" value="Cupredoxins"/>
    <property type="match status" value="1"/>
</dbReference>
<evidence type="ECO:0000259" key="3">
    <source>
        <dbReference type="Pfam" id="PF07731"/>
    </source>
</evidence>
<keyword evidence="2" id="KW-0479">Metal-binding</keyword>
<name>A0ABU2MI04_9ACTN</name>
<reference evidence="5" key="1">
    <citation type="submission" date="2023-07" db="EMBL/GenBank/DDBJ databases">
        <title>30 novel species of actinomycetes from the DSMZ collection.</title>
        <authorList>
            <person name="Nouioui I."/>
        </authorList>
    </citation>
    <scope>NUCLEOTIDE SEQUENCE [LARGE SCALE GENOMIC DNA]</scope>
    <source>
        <strain evidence="5">DSM 44938</strain>
    </source>
</reference>
<evidence type="ECO:0000313" key="5">
    <source>
        <dbReference type="Proteomes" id="UP001183246"/>
    </source>
</evidence>
<feature type="domain" description="Plastocyanin-like" evidence="3">
    <location>
        <begin position="24"/>
        <end position="125"/>
    </location>
</feature>
<dbReference type="InterPro" id="IPR045087">
    <property type="entry name" value="Cu-oxidase_fam"/>
</dbReference>
<evidence type="ECO:0000313" key="4">
    <source>
        <dbReference type="EMBL" id="MDT0341082.1"/>
    </source>
</evidence>
<dbReference type="EMBL" id="JAVREL010000001">
    <property type="protein sequence ID" value="MDT0341082.1"/>
    <property type="molecule type" value="Genomic_DNA"/>
</dbReference>
<dbReference type="InterPro" id="IPR002355">
    <property type="entry name" value="Cu_oxidase_Cu_BS"/>
</dbReference>
<keyword evidence="5" id="KW-1185">Reference proteome</keyword>
<dbReference type="RefSeq" id="WP_311702179.1">
    <property type="nucleotide sequence ID" value="NZ_JAVREL010000001.1"/>
</dbReference>
<gene>
    <name evidence="4" type="ORF">RM590_00170</name>
</gene>
<comment type="similarity">
    <text evidence="1">Belongs to the multicopper oxidase family.</text>
</comment>
<dbReference type="PANTHER" id="PTHR48267:SF1">
    <property type="entry name" value="BILIRUBIN OXIDASE"/>
    <property type="match status" value="1"/>
</dbReference>
<evidence type="ECO:0000256" key="2">
    <source>
        <dbReference type="ARBA" id="ARBA00022723"/>
    </source>
</evidence>
<dbReference type="Gene3D" id="2.60.40.420">
    <property type="entry name" value="Cupredoxins - blue copper proteins"/>
    <property type="match status" value="1"/>
</dbReference>
<dbReference type="Proteomes" id="UP001183246">
    <property type="component" value="Unassembled WGS sequence"/>
</dbReference>
<protein>
    <submittedName>
        <fullName evidence="4">Multicopper oxidase domain-containing protein</fullName>
    </submittedName>
</protein>